<dbReference type="InterPro" id="IPR000873">
    <property type="entry name" value="AMP-dep_synth/lig_dom"/>
</dbReference>
<keyword evidence="2 7" id="KW-0436">Ligase</keyword>
<dbReference type="InterPro" id="IPR045851">
    <property type="entry name" value="AMP-bd_C_sf"/>
</dbReference>
<dbReference type="GO" id="GO:0005886">
    <property type="term" value="C:plasma membrane"/>
    <property type="evidence" value="ECO:0007669"/>
    <property type="project" value="TreeGrafter"/>
</dbReference>
<evidence type="ECO:0000259" key="5">
    <source>
        <dbReference type="Pfam" id="PF00501"/>
    </source>
</evidence>
<keyword evidence="4" id="KW-0067">ATP-binding</keyword>
<evidence type="ECO:0000259" key="6">
    <source>
        <dbReference type="Pfam" id="PF13193"/>
    </source>
</evidence>
<evidence type="ECO:0000313" key="7">
    <source>
        <dbReference type="EMBL" id="OMG83404.1"/>
    </source>
</evidence>
<dbReference type="Gene3D" id="3.40.50.12780">
    <property type="entry name" value="N-terminal domain of ligase-like"/>
    <property type="match status" value="1"/>
</dbReference>
<dbReference type="PANTHER" id="PTHR43107">
    <property type="entry name" value="LONG-CHAIN FATTY ACID TRANSPORT PROTEIN"/>
    <property type="match status" value="1"/>
</dbReference>
<evidence type="ECO:0000256" key="3">
    <source>
        <dbReference type="ARBA" id="ARBA00022741"/>
    </source>
</evidence>
<evidence type="ECO:0000256" key="2">
    <source>
        <dbReference type="ARBA" id="ARBA00022598"/>
    </source>
</evidence>
<dbReference type="PANTHER" id="PTHR43107:SF15">
    <property type="entry name" value="FATTY ACID TRANSPORT PROTEIN 3, ISOFORM A"/>
    <property type="match status" value="1"/>
</dbReference>
<name>A0A0M7HUT6_ALCXX</name>
<feature type="domain" description="AMP-dependent synthetase/ligase" evidence="5">
    <location>
        <begin position="17"/>
        <end position="384"/>
    </location>
</feature>
<evidence type="ECO:0000256" key="4">
    <source>
        <dbReference type="ARBA" id="ARBA00022840"/>
    </source>
</evidence>
<dbReference type="SUPFAM" id="SSF56801">
    <property type="entry name" value="Acetyl-CoA synthetase-like"/>
    <property type="match status" value="1"/>
</dbReference>
<dbReference type="InterPro" id="IPR042099">
    <property type="entry name" value="ANL_N_sf"/>
</dbReference>
<dbReference type="GeneID" id="75273061"/>
<dbReference type="InterPro" id="IPR025110">
    <property type="entry name" value="AMP-bd_C"/>
</dbReference>
<dbReference type="Gene3D" id="3.30.300.30">
    <property type="match status" value="1"/>
</dbReference>
<dbReference type="GO" id="GO:0044539">
    <property type="term" value="P:long-chain fatty acid import into cell"/>
    <property type="evidence" value="ECO:0007669"/>
    <property type="project" value="TreeGrafter"/>
</dbReference>
<dbReference type="EMBL" id="MJMN01000024">
    <property type="protein sequence ID" value="OMG83404.1"/>
    <property type="molecule type" value="Genomic_DNA"/>
</dbReference>
<reference evidence="7 8" key="1">
    <citation type="submission" date="2016-09" db="EMBL/GenBank/DDBJ databases">
        <title>Phylogenomics of Achromobacter.</title>
        <authorList>
            <person name="Jeukens J."/>
            <person name="Freschi L."/>
            <person name="Vincent A.T."/>
            <person name="Emond-Rheault J.-G."/>
            <person name="Kukavica-Ibrulj I."/>
            <person name="Charette S.J."/>
            <person name="Levesque R.C."/>
        </authorList>
    </citation>
    <scope>NUCLEOTIDE SEQUENCE [LARGE SCALE GENOMIC DNA]</scope>
    <source>
        <strain evidence="7 8">AUS488</strain>
    </source>
</reference>
<organism evidence="7 8">
    <name type="scientific">Alcaligenes xylosoxydans xylosoxydans</name>
    <name type="common">Achromobacter xylosoxidans</name>
    <dbReference type="NCBI Taxonomy" id="85698"/>
    <lineage>
        <taxon>Bacteria</taxon>
        <taxon>Pseudomonadati</taxon>
        <taxon>Pseudomonadota</taxon>
        <taxon>Betaproteobacteria</taxon>
        <taxon>Burkholderiales</taxon>
        <taxon>Alcaligenaceae</taxon>
        <taxon>Achromobacter</taxon>
    </lineage>
</organism>
<gene>
    <name evidence="7" type="ORF">BIZ92_11860</name>
</gene>
<dbReference type="PROSITE" id="PS00455">
    <property type="entry name" value="AMP_BINDING"/>
    <property type="match status" value="1"/>
</dbReference>
<dbReference type="AlphaFoldDB" id="A0A0M7HUT6"/>
<dbReference type="GO" id="GO:0005324">
    <property type="term" value="F:long-chain fatty acid transmembrane transporter activity"/>
    <property type="evidence" value="ECO:0007669"/>
    <property type="project" value="TreeGrafter"/>
</dbReference>
<dbReference type="Pfam" id="PF00501">
    <property type="entry name" value="AMP-binding"/>
    <property type="match status" value="1"/>
</dbReference>
<dbReference type="Pfam" id="PF13193">
    <property type="entry name" value="AMP-binding_C"/>
    <property type="match status" value="1"/>
</dbReference>
<dbReference type="RefSeq" id="WP_016452557.1">
    <property type="nucleotide sequence ID" value="NZ_CP066291.1"/>
</dbReference>
<accession>A0A0M7HUT6</accession>
<keyword evidence="3" id="KW-0547">Nucleotide-binding</keyword>
<dbReference type="GO" id="GO:0005524">
    <property type="term" value="F:ATP binding"/>
    <property type="evidence" value="ECO:0007669"/>
    <property type="project" value="UniProtKB-KW"/>
</dbReference>
<dbReference type="GO" id="GO:0004467">
    <property type="term" value="F:long-chain fatty acid-CoA ligase activity"/>
    <property type="evidence" value="ECO:0007669"/>
    <property type="project" value="TreeGrafter"/>
</dbReference>
<accession>A0A1R1JQP3</accession>
<evidence type="ECO:0000256" key="1">
    <source>
        <dbReference type="ARBA" id="ARBA00006432"/>
    </source>
</evidence>
<dbReference type="InterPro" id="IPR020845">
    <property type="entry name" value="AMP-binding_CS"/>
</dbReference>
<comment type="caution">
    <text evidence="7">The sequence shown here is derived from an EMBL/GenBank/DDBJ whole genome shotgun (WGS) entry which is preliminary data.</text>
</comment>
<feature type="domain" description="AMP-binding enzyme C-terminal" evidence="6">
    <location>
        <begin position="434"/>
        <end position="511"/>
    </location>
</feature>
<comment type="similarity">
    <text evidence="1">Belongs to the ATP-dependent AMP-binding enzyme family.</text>
</comment>
<protein>
    <submittedName>
        <fullName evidence="7">Long-chain fatty acid--CoA ligase</fullName>
    </submittedName>
</protein>
<proteinExistence type="inferred from homology"/>
<evidence type="ECO:0000313" key="8">
    <source>
        <dbReference type="Proteomes" id="UP000187251"/>
    </source>
</evidence>
<dbReference type="Proteomes" id="UP000187251">
    <property type="component" value="Unassembled WGS sequence"/>
</dbReference>
<sequence>MYSRIHEPHACTLTDALREWAASRPAAPWLEDSQGIAFTVGQAFTSSQRFASFLHHQLGVQPEERVGVFMSNSCAMVATTFGIGYLRATAVMLNTELRSSFLRHQLNDCQLATIVVDSALVEHVASLADELPHLRTLVVVGDAPAAVPERWRQVAWMDSSACAPWEGPAPRPEDIFCIMYTSGTTGPSKGVLMPHCHCALLGLGAIRSLEITEADKYYICLPLFHANGLFMQLGATVLAGIPAFLKQRFSASTWLADIRRSGATLTNHLGTTAMFVINQPPTEQDRDHRLRASLSAPNPAQHEAVFRERFGVKDVLSGFGMTEVGIPIWGRIGHAAPNAAGWAHEDRFEICIADPETDVPVLAGQVGEILVRPKVPFGFMAGYLNVPAKTVEAWRNLWFHTGDAGTRDEQGLITFVDRIKDCIRRRGENISATEVEVVVGQLPGVHEVAAYAVPAQGAGGEDEVMLALVPSEGAALDMADIVRQASAQLPRFAKPRYLRQMDSLPKTATGKIQRAVLRQQGSAGAYDAEAAPAR</sequence>
<dbReference type="OrthoDB" id="9766486at2"/>